<sequence length="397" mass="42966">MSAQEQAIEEAGPRRLASALMESGALTPDWLPAFEAVRRDGFVPDRLWPGRASGTVQGDCIDRSADPDAWWDSVYSDIPLTTQWDDGSHTGTGKGRSPTSSNSMPKMVFSMLGALSVEPGNEVLEVGTGTGWNAALLAHRLGPENVVTVEVDRAGADEARRRFGAFGLTPLSVVGDGAQGYEPRAPYDRIIATCSIAEVPYAWVGQSRPGAVIVAPWGPAYGGQGIVRLSVAEDGRTASGPFVMSSAFMRLRGQRETFPPRAAYPGSDRPASGCRRVSPLSPDDMGDWIHMFTIGVCAPGLFCRVEKRDGGAYRLWLFDMAVTSWATADYEKGRTEFDVAESGPRRLWAEVEQVMDWWYANGRPGFGRYGLTVTPEGQSVWLDAPENVVPTVRSSLA</sequence>
<evidence type="ECO:0000256" key="11">
    <source>
        <dbReference type="ARBA" id="ARBA00031350"/>
    </source>
</evidence>
<dbReference type="SUPFAM" id="SSF53335">
    <property type="entry name" value="S-adenosyl-L-methionine-dependent methyltransferases"/>
    <property type="match status" value="1"/>
</dbReference>
<dbReference type="PROSITE" id="PS01279">
    <property type="entry name" value="PCMT"/>
    <property type="match status" value="1"/>
</dbReference>
<comment type="subcellular location">
    <subcellularLocation>
        <location evidence="1">Cytoplasm</location>
    </subcellularLocation>
</comment>
<proteinExistence type="inferred from homology"/>
<evidence type="ECO:0000256" key="6">
    <source>
        <dbReference type="ARBA" id="ARBA00022603"/>
    </source>
</evidence>
<dbReference type="RefSeq" id="WP_308433731.1">
    <property type="nucleotide sequence ID" value="NZ_BMUT01000009.1"/>
</dbReference>
<keyword evidence="7" id="KW-0808">Transferase</keyword>
<dbReference type="PANTHER" id="PTHR11579">
    <property type="entry name" value="PROTEIN-L-ISOASPARTATE O-METHYLTRANSFERASE"/>
    <property type="match status" value="1"/>
</dbReference>
<evidence type="ECO:0000256" key="10">
    <source>
        <dbReference type="ARBA" id="ARBA00031323"/>
    </source>
</evidence>
<dbReference type="EMBL" id="BMUT01000009">
    <property type="protein sequence ID" value="GGX93437.1"/>
    <property type="molecule type" value="Genomic_DNA"/>
</dbReference>
<dbReference type="Gene3D" id="3.40.50.150">
    <property type="entry name" value="Vaccinia Virus protein VP39"/>
    <property type="match status" value="1"/>
</dbReference>
<dbReference type="InterPro" id="IPR029063">
    <property type="entry name" value="SAM-dependent_MTases_sf"/>
</dbReference>
<comment type="caution">
    <text evidence="13">The sequence shown here is derived from an EMBL/GenBank/DDBJ whole genome shotgun (WGS) entry which is preliminary data.</text>
</comment>
<evidence type="ECO:0000256" key="9">
    <source>
        <dbReference type="ARBA" id="ARBA00030757"/>
    </source>
</evidence>
<evidence type="ECO:0000256" key="2">
    <source>
        <dbReference type="ARBA" id="ARBA00005369"/>
    </source>
</evidence>
<dbReference type="PANTHER" id="PTHR11579:SF0">
    <property type="entry name" value="PROTEIN-L-ISOASPARTATE(D-ASPARTATE) O-METHYLTRANSFERASE"/>
    <property type="match status" value="1"/>
</dbReference>
<gene>
    <name evidence="13" type="primary">pcm</name>
    <name evidence="13" type="ORF">GCM10010324_44270</name>
</gene>
<evidence type="ECO:0000256" key="7">
    <source>
        <dbReference type="ARBA" id="ARBA00022679"/>
    </source>
</evidence>
<comment type="similarity">
    <text evidence="2">Belongs to the methyltransferase superfamily. L-isoaspartyl/D-aspartyl protein methyltransferase family.</text>
</comment>
<evidence type="ECO:0000256" key="12">
    <source>
        <dbReference type="SAM" id="MobiDB-lite"/>
    </source>
</evidence>
<reference evidence="14" key="1">
    <citation type="journal article" date="2019" name="Int. J. Syst. Evol. Microbiol.">
        <title>The Global Catalogue of Microorganisms (GCM) 10K type strain sequencing project: providing services to taxonomists for standard genome sequencing and annotation.</title>
        <authorList>
            <consortium name="The Broad Institute Genomics Platform"/>
            <consortium name="The Broad Institute Genome Sequencing Center for Infectious Disease"/>
            <person name="Wu L."/>
            <person name="Ma J."/>
        </authorList>
    </citation>
    <scope>NUCLEOTIDE SEQUENCE [LARGE SCALE GENOMIC DNA]</scope>
    <source>
        <strain evidence="14">JCM 4586</strain>
    </source>
</reference>
<keyword evidence="6" id="KW-0489">Methyltransferase</keyword>
<evidence type="ECO:0000256" key="8">
    <source>
        <dbReference type="ARBA" id="ARBA00022691"/>
    </source>
</evidence>
<organism evidence="13 14">
    <name type="scientific">Streptomyces hiroshimensis</name>
    <dbReference type="NCBI Taxonomy" id="66424"/>
    <lineage>
        <taxon>Bacteria</taxon>
        <taxon>Bacillati</taxon>
        <taxon>Actinomycetota</taxon>
        <taxon>Actinomycetes</taxon>
        <taxon>Kitasatosporales</taxon>
        <taxon>Streptomycetaceae</taxon>
        <taxon>Streptomyces</taxon>
    </lineage>
</organism>
<evidence type="ECO:0000256" key="4">
    <source>
        <dbReference type="ARBA" id="ARBA00013346"/>
    </source>
</evidence>
<name>A0ABQ2YUC7_9ACTN</name>
<evidence type="ECO:0000313" key="14">
    <source>
        <dbReference type="Proteomes" id="UP000659223"/>
    </source>
</evidence>
<keyword evidence="14" id="KW-1185">Reference proteome</keyword>
<protein>
    <recommendedName>
        <fullName evidence="4">Protein-L-isoaspartate O-methyltransferase</fullName>
        <ecNumber evidence="3">2.1.1.77</ecNumber>
    </recommendedName>
    <alternativeName>
        <fullName evidence="11">L-isoaspartyl protein carboxyl methyltransferase</fullName>
    </alternativeName>
    <alternativeName>
        <fullName evidence="9">Protein L-isoaspartyl methyltransferase</fullName>
    </alternativeName>
    <alternativeName>
        <fullName evidence="10">Protein-beta-aspartate methyltransferase</fullName>
    </alternativeName>
</protein>
<keyword evidence="5" id="KW-0963">Cytoplasm</keyword>
<feature type="region of interest" description="Disordered" evidence="12">
    <location>
        <begin position="82"/>
        <end position="103"/>
    </location>
</feature>
<dbReference type="CDD" id="cd02440">
    <property type="entry name" value="AdoMet_MTases"/>
    <property type="match status" value="1"/>
</dbReference>
<evidence type="ECO:0000256" key="1">
    <source>
        <dbReference type="ARBA" id="ARBA00004496"/>
    </source>
</evidence>
<evidence type="ECO:0000313" key="13">
    <source>
        <dbReference type="EMBL" id="GGX93437.1"/>
    </source>
</evidence>
<evidence type="ECO:0000256" key="5">
    <source>
        <dbReference type="ARBA" id="ARBA00022490"/>
    </source>
</evidence>
<accession>A0ABQ2YUC7</accession>
<dbReference type="InterPro" id="IPR000682">
    <property type="entry name" value="PCMT"/>
</dbReference>
<keyword evidence="8" id="KW-0949">S-adenosyl-L-methionine</keyword>
<dbReference type="EC" id="2.1.1.77" evidence="3"/>
<dbReference type="Pfam" id="PF01135">
    <property type="entry name" value="PCMT"/>
    <property type="match status" value="1"/>
</dbReference>
<evidence type="ECO:0000256" key="3">
    <source>
        <dbReference type="ARBA" id="ARBA00011890"/>
    </source>
</evidence>
<dbReference type="Proteomes" id="UP000659223">
    <property type="component" value="Unassembled WGS sequence"/>
</dbReference>